<dbReference type="InterPro" id="IPR012132">
    <property type="entry name" value="GMC_OxRdtase"/>
</dbReference>
<dbReference type="SUPFAM" id="SSF54373">
    <property type="entry name" value="FAD-linked reductases, C-terminal domain"/>
    <property type="match status" value="1"/>
</dbReference>
<comment type="similarity">
    <text evidence="2 6">Belongs to the GMC oxidoreductase family.</text>
</comment>
<dbReference type="GO" id="GO:0050660">
    <property type="term" value="F:flavin adenine dinucleotide binding"/>
    <property type="evidence" value="ECO:0007669"/>
    <property type="project" value="InterPro"/>
</dbReference>
<organism evidence="9 10">
    <name type="scientific">Pollutimonas subterranea</name>
    <dbReference type="NCBI Taxonomy" id="2045210"/>
    <lineage>
        <taxon>Bacteria</taxon>
        <taxon>Pseudomonadati</taxon>
        <taxon>Pseudomonadota</taxon>
        <taxon>Betaproteobacteria</taxon>
        <taxon>Burkholderiales</taxon>
        <taxon>Alcaligenaceae</taxon>
        <taxon>Pollutimonas</taxon>
    </lineage>
</organism>
<sequence>MADYDYIIAGGGTAGCILANRLTEGGQYRVLMLEAGRDASSMWVPIPAGFSKLMTDPRFNWGFQTEPEDNVNGRSIAVPRGKGLGGSSLINGMIYVRGQVQDYDAWEAAGARGWAFSDVEPYFRKLENYAGGNARRGKNGPMHLEQVAERFPIAEAFLQAATQDGQPYNDDYNDQDQEGFGYYQVLQHKGRRWSIADGYLKPARKRKNLTIESNAHVVRLLIEHKRCTGVVYRKDGRDFTVKANRETLVCLGAIQSPQLLELSGVGNPEILQAHGIPVVHALKGVGENYIEHFATRMNWRVRNTITLNEMSRGMSLAGHVARYYLQRKGILTLGTGLVHGFVKTSPELATPDVQYFFVHASYANAANRVLDKEPGMTIGVAQLRPESRGTIHIKSSSPFECPAIRPNFLDAPADRESLIKGMQMARRIVKQPAMQHYVSHEMNPGEDVTTFDEWLDFARRTGQTIYHPVGTCRMGVGPDAVTDPRLRVSGIEGLRVIDASVMPLMVSGNTQGAVMMVAEKGADMILQDAKA</sequence>
<feature type="binding site" evidence="5">
    <location>
        <position position="217"/>
    </location>
    <ligand>
        <name>FAD</name>
        <dbReference type="ChEBI" id="CHEBI:57692"/>
    </ligand>
</feature>
<dbReference type="EMBL" id="PDNW01000006">
    <property type="protein sequence ID" value="PLC50195.1"/>
    <property type="molecule type" value="Genomic_DNA"/>
</dbReference>
<dbReference type="PROSITE" id="PS00623">
    <property type="entry name" value="GMC_OXRED_1"/>
    <property type="match status" value="1"/>
</dbReference>
<name>A0A2N4U597_9BURK</name>
<dbReference type="RefSeq" id="WP_102073742.1">
    <property type="nucleotide sequence ID" value="NZ_PDNW01000006.1"/>
</dbReference>
<feature type="domain" description="Glucose-methanol-choline oxidoreductase N-terminal" evidence="8">
    <location>
        <begin position="252"/>
        <end position="266"/>
    </location>
</feature>
<evidence type="ECO:0000259" key="8">
    <source>
        <dbReference type="PROSITE" id="PS00624"/>
    </source>
</evidence>
<keyword evidence="10" id="KW-1185">Reference proteome</keyword>
<evidence type="ECO:0000313" key="10">
    <source>
        <dbReference type="Proteomes" id="UP000234190"/>
    </source>
</evidence>
<dbReference type="Pfam" id="PF05199">
    <property type="entry name" value="GMC_oxred_C"/>
    <property type="match status" value="1"/>
</dbReference>
<evidence type="ECO:0000256" key="2">
    <source>
        <dbReference type="ARBA" id="ARBA00010790"/>
    </source>
</evidence>
<dbReference type="PROSITE" id="PS00624">
    <property type="entry name" value="GMC_OXRED_2"/>
    <property type="match status" value="1"/>
</dbReference>
<dbReference type="InterPro" id="IPR007867">
    <property type="entry name" value="GMC_OxRtase_C"/>
</dbReference>
<keyword evidence="4 5" id="KW-0274">FAD</keyword>
<dbReference type="PANTHER" id="PTHR11552:SF147">
    <property type="entry name" value="CHOLINE DEHYDROGENASE, MITOCHONDRIAL"/>
    <property type="match status" value="1"/>
</dbReference>
<protein>
    <submittedName>
        <fullName evidence="9">Choline dehydrogenase</fullName>
    </submittedName>
</protein>
<dbReference type="InterPro" id="IPR036188">
    <property type="entry name" value="FAD/NAD-bd_sf"/>
</dbReference>
<evidence type="ECO:0000256" key="3">
    <source>
        <dbReference type="ARBA" id="ARBA00022630"/>
    </source>
</evidence>
<proteinExistence type="inferred from homology"/>
<evidence type="ECO:0000256" key="5">
    <source>
        <dbReference type="PIRSR" id="PIRSR000137-2"/>
    </source>
</evidence>
<dbReference type="OrthoDB" id="9785276at2"/>
<gene>
    <name evidence="9" type="ORF">CR159_09325</name>
</gene>
<evidence type="ECO:0000256" key="4">
    <source>
        <dbReference type="ARBA" id="ARBA00022827"/>
    </source>
</evidence>
<dbReference type="Pfam" id="PF00732">
    <property type="entry name" value="GMC_oxred_N"/>
    <property type="match status" value="1"/>
</dbReference>
<evidence type="ECO:0000256" key="1">
    <source>
        <dbReference type="ARBA" id="ARBA00001974"/>
    </source>
</evidence>
<evidence type="ECO:0000313" key="9">
    <source>
        <dbReference type="EMBL" id="PLC50195.1"/>
    </source>
</evidence>
<dbReference type="Gene3D" id="3.50.50.60">
    <property type="entry name" value="FAD/NAD(P)-binding domain"/>
    <property type="match status" value="1"/>
</dbReference>
<dbReference type="PIRSF" id="PIRSF000137">
    <property type="entry name" value="Alcohol_oxidase"/>
    <property type="match status" value="1"/>
</dbReference>
<dbReference type="AlphaFoldDB" id="A0A2N4U597"/>
<evidence type="ECO:0000256" key="6">
    <source>
        <dbReference type="RuleBase" id="RU003968"/>
    </source>
</evidence>
<accession>A0A2N4U597</accession>
<keyword evidence="3 6" id="KW-0285">Flavoprotein</keyword>
<evidence type="ECO:0000259" key="7">
    <source>
        <dbReference type="PROSITE" id="PS00623"/>
    </source>
</evidence>
<comment type="caution">
    <text evidence="9">The sequence shown here is derived from an EMBL/GenBank/DDBJ whole genome shotgun (WGS) entry which is preliminary data.</text>
</comment>
<dbReference type="InterPro" id="IPR000172">
    <property type="entry name" value="GMC_OxRdtase_N"/>
</dbReference>
<dbReference type="SUPFAM" id="SSF51905">
    <property type="entry name" value="FAD/NAD(P)-binding domain"/>
    <property type="match status" value="1"/>
</dbReference>
<dbReference type="GO" id="GO:0016614">
    <property type="term" value="F:oxidoreductase activity, acting on CH-OH group of donors"/>
    <property type="evidence" value="ECO:0007669"/>
    <property type="project" value="InterPro"/>
</dbReference>
<feature type="domain" description="Glucose-methanol-choline oxidoreductase N-terminal" evidence="7">
    <location>
        <begin position="81"/>
        <end position="104"/>
    </location>
</feature>
<comment type="cofactor">
    <cofactor evidence="1 5">
        <name>FAD</name>
        <dbReference type="ChEBI" id="CHEBI:57692"/>
    </cofactor>
</comment>
<reference evidence="9 10" key="1">
    <citation type="submission" date="2017-10" db="EMBL/GenBank/DDBJ databases">
        <title>Two draft genome sequences of Pusillimonas sp. strains isolated from a nitrate- and radionuclide-contaminated groundwater in Russia.</title>
        <authorList>
            <person name="Grouzdev D.S."/>
            <person name="Tourova T.P."/>
            <person name="Goeva M.A."/>
            <person name="Babich T.L."/>
            <person name="Sokolova D.S."/>
            <person name="Abdullin R."/>
            <person name="Poltaraus A.B."/>
            <person name="Toshchakov S.V."/>
            <person name="Nazina T.N."/>
        </authorList>
    </citation>
    <scope>NUCLEOTIDE SEQUENCE [LARGE SCALE GENOMIC DNA]</scope>
    <source>
        <strain evidence="9 10">JR1/69-3-13</strain>
    </source>
</reference>
<dbReference type="Gene3D" id="3.30.560.10">
    <property type="entry name" value="Glucose Oxidase, domain 3"/>
    <property type="match status" value="1"/>
</dbReference>
<dbReference type="PANTHER" id="PTHR11552">
    <property type="entry name" value="GLUCOSE-METHANOL-CHOLINE GMC OXIDOREDUCTASE"/>
    <property type="match status" value="1"/>
</dbReference>
<dbReference type="Proteomes" id="UP000234190">
    <property type="component" value="Unassembled WGS sequence"/>
</dbReference>